<proteinExistence type="predicted"/>
<dbReference type="AlphaFoldDB" id="A0AAN6M3K9"/>
<evidence type="ECO:0000313" key="2">
    <source>
        <dbReference type="EMBL" id="KAK3215113.1"/>
    </source>
</evidence>
<feature type="region of interest" description="Disordered" evidence="1">
    <location>
        <begin position="34"/>
        <end position="60"/>
    </location>
</feature>
<feature type="compositionally biased region" description="Acidic residues" evidence="1">
    <location>
        <begin position="35"/>
        <end position="60"/>
    </location>
</feature>
<keyword evidence="3" id="KW-1185">Reference proteome</keyword>
<reference evidence="2 3" key="1">
    <citation type="submission" date="2021-02" db="EMBL/GenBank/DDBJ databases">
        <title>Genome assembly of Pseudopithomyces chartarum.</title>
        <authorList>
            <person name="Jauregui R."/>
            <person name="Singh J."/>
            <person name="Voisey C."/>
        </authorList>
    </citation>
    <scope>NUCLEOTIDE SEQUENCE [LARGE SCALE GENOMIC DNA]</scope>
    <source>
        <strain evidence="2 3">AGR01</strain>
    </source>
</reference>
<dbReference type="Proteomes" id="UP001280581">
    <property type="component" value="Unassembled WGS sequence"/>
</dbReference>
<sequence length="60" mass="6486">MSDDEVVGKKGLDRIAELIGCMVPFITYLNSVVMPDEESSDSSEQADGEDSDEMAGEDDI</sequence>
<dbReference type="EMBL" id="WVTA01000003">
    <property type="protein sequence ID" value="KAK3215113.1"/>
    <property type="molecule type" value="Genomic_DNA"/>
</dbReference>
<evidence type="ECO:0000256" key="1">
    <source>
        <dbReference type="SAM" id="MobiDB-lite"/>
    </source>
</evidence>
<organism evidence="2 3">
    <name type="scientific">Pseudopithomyces chartarum</name>
    <dbReference type="NCBI Taxonomy" id="1892770"/>
    <lineage>
        <taxon>Eukaryota</taxon>
        <taxon>Fungi</taxon>
        <taxon>Dikarya</taxon>
        <taxon>Ascomycota</taxon>
        <taxon>Pezizomycotina</taxon>
        <taxon>Dothideomycetes</taxon>
        <taxon>Pleosporomycetidae</taxon>
        <taxon>Pleosporales</taxon>
        <taxon>Massarineae</taxon>
        <taxon>Didymosphaeriaceae</taxon>
        <taxon>Pseudopithomyces</taxon>
    </lineage>
</organism>
<evidence type="ECO:0000313" key="3">
    <source>
        <dbReference type="Proteomes" id="UP001280581"/>
    </source>
</evidence>
<protein>
    <submittedName>
        <fullName evidence="2">Uncharacterized protein</fullName>
    </submittedName>
</protein>
<gene>
    <name evidence="2" type="ORF">GRF29_19g2229175</name>
</gene>
<name>A0AAN6M3K9_9PLEO</name>
<comment type="caution">
    <text evidence="2">The sequence shown here is derived from an EMBL/GenBank/DDBJ whole genome shotgun (WGS) entry which is preliminary data.</text>
</comment>
<accession>A0AAN6M3K9</accession>